<name>A0A9D9GT82_9GAMM</name>
<evidence type="ECO:0000256" key="5">
    <source>
        <dbReference type="ARBA" id="ARBA00022801"/>
    </source>
</evidence>
<comment type="similarity">
    <text evidence="13">Belongs to the peptidase M20C family.</text>
</comment>
<evidence type="ECO:0000256" key="17">
    <source>
        <dbReference type="ARBA" id="ARBA00077688"/>
    </source>
</evidence>
<comment type="caution">
    <text evidence="20">The sequence shown here is derived from an EMBL/GenBank/DDBJ whole genome shotgun (WGS) entry which is preliminary data.</text>
</comment>
<accession>A0A9D9GT82</accession>
<dbReference type="PANTHER" id="PTHR43501">
    <property type="entry name" value="CYTOSOL NON-SPECIFIC DIPEPTIDASE"/>
    <property type="match status" value="1"/>
</dbReference>
<evidence type="ECO:0000256" key="4">
    <source>
        <dbReference type="ARBA" id="ARBA00022723"/>
    </source>
</evidence>
<keyword evidence="3" id="KW-0645">Protease</keyword>
<dbReference type="Pfam" id="PF07687">
    <property type="entry name" value="M20_dimer"/>
    <property type="match status" value="1"/>
</dbReference>
<evidence type="ECO:0000256" key="9">
    <source>
        <dbReference type="ARBA" id="ARBA00023285"/>
    </source>
</evidence>
<reference evidence="20" key="2">
    <citation type="journal article" date="2021" name="PeerJ">
        <title>Extensive microbial diversity within the chicken gut microbiome revealed by metagenomics and culture.</title>
        <authorList>
            <person name="Gilroy R."/>
            <person name="Ravi A."/>
            <person name="Getino M."/>
            <person name="Pursley I."/>
            <person name="Horton D.L."/>
            <person name="Alikhan N.F."/>
            <person name="Baker D."/>
            <person name="Gharbi K."/>
            <person name="Hall N."/>
            <person name="Watson M."/>
            <person name="Adriaenssens E.M."/>
            <person name="Foster-Nyarko E."/>
            <person name="Jarju S."/>
            <person name="Secka A."/>
            <person name="Antonio M."/>
            <person name="Oren A."/>
            <person name="Chaudhuri R.R."/>
            <person name="La Ragione R."/>
            <person name="Hildebrand F."/>
            <person name="Pallen M.J."/>
        </authorList>
    </citation>
    <scope>NUCLEOTIDE SEQUENCE</scope>
    <source>
        <strain evidence="20">17213</strain>
    </source>
</reference>
<dbReference type="Pfam" id="PF01546">
    <property type="entry name" value="Peptidase_M20"/>
    <property type="match status" value="1"/>
</dbReference>
<dbReference type="NCBIfam" id="TIGR01893">
    <property type="entry name" value="aa-his-dipept"/>
    <property type="match status" value="1"/>
</dbReference>
<evidence type="ECO:0000256" key="1">
    <source>
        <dbReference type="ARBA" id="ARBA00001941"/>
    </source>
</evidence>
<dbReference type="PANTHER" id="PTHR43501:SF1">
    <property type="entry name" value="CYTOSOL NON-SPECIFIC DIPEPTIDASE"/>
    <property type="match status" value="1"/>
</dbReference>
<keyword evidence="8" id="KW-0482">Metalloprotease</keyword>
<dbReference type="PRINTS" id="PR00934">
    <property type="entry name" value="XHISDIPTASE"/>
</dbReference>
<evidence type="ECO:0000256" key="16">
    <source>
        <dbReference type="ARBA" id="ARBA00076004"/>
    </source>
</evidence>
<evidence type="ECO:0000313" key="20">
    <source>
        <dbReference type="EMBL" id="MBO8415629.1"/>
    </source>
</evidence>
<dbReference type="GO" id="GO:0006508">
    <property type="term" value="P:proteolysis"/>
    <property type="evidence" value="ECO:0007669"/>
    <property type="project" value="UniProtKB-KW"/>
</dbReference>
<dbReference type="AlphaFoldDB" id="A0A9D9GT82"/>
<dbReference type="EMBL" id="JADINH010000097">
    <property type="protein sequence ID" value="MBO8415629.1"/>
    <property type="molecule type" value="Genomic_DNA"/>
</dbReference>
<proteinExistence type="inferred from homology"/>
<evidence type="ECO:0000256" key="13">
    <source>
        <dbReference type="ARBA" id="ARBA00061423"/>
    </source>
</evidence>
<comment type="cofactor">
    <cofactor evidence="1">
        <name>Co(2+)</name>
        <dbReference type="ChEBI" id="CHEBI:48828"/>
    </cofactor>
</comment>
<keyword evidence="7 20" id="KW-0224">Dipeptidase</keyword>
<dbReference type="InterPro" id="IPR011650">
    <property type="entry name" value="Peptidase_M20_dimer"/>
</dbReference>
<dbReference type="InterPro" id="IPR002933">
    <property type="entry name" value="Peptidase_M20"/>
</dbReference>
<keyword evidence="6" id="KW-0862">Zinc</keyword>
<keyword evidence="9" id="KW-0170">Cobalt</keyword>
<evidence type="ECO:0000259" key="19">
    <source>
        <dbReference type="Pfam" id="PF07687"/>
    </source>
</evidence>
<dbReference type="PIRSF" id="PIRSF016599">
    <property type="entry name" value="Xaa-His_dipept"/>
    <property type="match status" value="1"/>
</dbReference>
<evidence type="ECO:0000256" key="11">
    <source>
        <dbReference type="ARBA" id="ARBA00038976"/>
    </source>
</evidence>
<dbReference type="Gene3D" id="3.40.630.10">
    <property type="entry name" value="Zn peptidases"/>
    <property type="match status" value="2"/>
</dbReference>
<evidence type="ECO:0000256" key="18">
    <source>
        <dbReference type="ARBA" id="ARBA00078074"/>
    </source>
</evidence>
<evidence type="ECO:0000256" key="6">
    <source>
        <dbReference type="ARBA" id="ARBA00022833"/>
    </source>
</evidence>
<keyword evidence="4" id="KW-0479">Metal-binding</keyword>
<comment type="catalytic activity">
    <reaction evidence="10">
        <text>Hydrolysis of dipeptides, preferentially hydrophobic dipeptides including prolyl amino acids.</text>
        <dbReference type="EC" id="3.4.13.18"/>
    </reaction>
</comment>
<protein>
    <recommendedName>
        <fullName evidence="14">Cytosol non-specific dipeptidase</fullName>
        <ecNumber evidence="11">3.4.13.18</ecNumber>
    </recommendedName>
    <alternativeName>
        <fullName evidence="17">Aminoacyl-histidine dipeptidase</fullName>
    </alternativeName>
    <alternativeName>
        <fullName evidence="16">Beta-alanyl-histidine dipeptidase</fullName>
    </alternativeName>
    <alternativeName>
        <fullName evidence="15">Carnosinase</fullName>
    </alternativeName>
    <alternativeName>
        <fullName evidence="12">Peptidase D</fullName>
    </alternativeName>
    <alternativeName>
        <fullName evidence="18">Xaa-His dipeptidase</fullName>
    </alternativeName>
</protein>
<evidence type="ECO:0000256" key="2">
    <source>
        <dbReference type="ARBA" id="ARBA00001947"/>
    </source>
</evidence>
<dbReference type="FunFam" id="3.40.630.10:FF:000015">
    <property type="entry name" value="Aminoacyl-histidine dipeptidase PepD"/>
    <property type="match status" value="1"/>
</dbReference>
<organism evidence="20 21">
    <name type="scientific">Candidatus Avisuccinivibrio stercorigallinarum</name>
    <dbReference type="NCBI Taxonomy" id="2840704"/>
    <lineage>
        <taxon>Bacteria</taxon>
        <taxon>Pseudomonadati</taxon>
        <taxon>Pseudomonadota</taxon>
        <taxon>Gammaproteobacteria</taxon>
        <taxon>Aeromonadales</taxon>
        <taxon>Succinivibrionaceae</taxon>
        <taxon>Succinivibrionaceae incertae sedis</taxon>
        <taxon>Candidatus Avisuccinivibrio</taxon>
    </lineage>
</organism>
<evidence type="ECO:0000313" key="21">
    <source>
        <dbReference type="Proteomes" id="UP000823631"/>
    </source>
</evidence>
<dbReference type="EC" id="3.4.13.18" evidence="11"/>
<evidence type="ECO:0000256" key="15">
    <source>
        <dbReference type="ARBA" id="ARBA00075285"/>
    </source>
</evidence>
<dbReference type="GO" id="GO:0005829">
    <property type="term" value="C:cytosol"/>
    <property type="evidence" value="ECO:0007669"/>
    <property type="project" value="TreeGrafter"/>
</dbReference>
<evidence type="ECO:0000256" key="3">
    <source>
        <dbReference type="ARBA" id="ARBA00022670"/>
    </source>
</evidence>
<dbReference type="GO" id="GO:0046872">
    <property type="term" value="F:metal ion binding"/>
    <property type="evidence" value="ECO:0007669"/>
    <property type="project" value="UniProtKB-KW"/>
</dbReference>
<evidence type="ECO:0000256" key="12">
    <source>
        <dbReference type="ARBA" id="ARBA00044252"/>
    </source>
</evidence>
<evidence type="ECO:0000256" key="10">
    <source>
        <dbReference type="ARBA" id="ARBA00036421"/>
    </source>
</evidence>
<feature type="domain" description="Peptidase M20 dimerisation" evidence="19">
    <location>
        <begin position="212"/>
        <end position="281"/>
    </location>
</feature>
<reference evidence="20" key="1">
    <citation type="submission" date="2020-10" db="EMBL/GenBank/DDBJ databases">
        <authorList>
            <person name="Gilroy R."/>
        </authorList>
    </citation>
    <scope>NUCLEOTIDE SEQUENCE</scope>
    <source>
        <strain evidence="20">17213</strain>
    </source>
</reference>
<evidence type="ECO:0000256" key="8">
    <source>
        <dbReference type="ARBA" id="ARBA00023049"/>
    </source>
</evidence>
<sequence>MSSNIRDLQPQEVFAYFADLCTIPHISGHESAVGDYLLNFAAQHNLKAERDSAGNVIIDKPASAGREGHPLVILQSHQDMVPAVRDDVKHDFLTDPIRPVIRDGKIFADGTSLGADDGIGMSLALALLADEKLEHGPLRAVFTVEEETTMKGAAALDAKYLQGQYLINLDSEDDGYIFIASAGSQNLNVSYFADEREHMGDDVTGLNLELIGLSGGHSGTDIHLGRANGIMVLAKMLSAMADRFDFFYLDEIHGGTVRNAIPNQAGCTIAVPNEDFADFKQELLIEFAKYRLLFEDTDPQMRLELKDAEVEEAFSFEDTINLVSFICTLPDGPERFFPKAPDVVETSCNVGVISTKRDEDKVEITLLARSLSAFALDNMAAKVESLCFLCDKTDLQVPRREEPWQSPADNDLIRALSRNYEAVTGRKMKVTALHAGLETAAFAEKNPELQLASLGPTVTHPHSFAESCDIEAVHTAWVMLRQTLAEL</sequence>
<dbReference type="Proteomes" id="UP000823631">
    <property type="component" value="Unassembled WGS sequence"/>
</dbReference>
<dbReference type="GO" id="GO:0070573">
    <property type="term" value="F:metallodipeptidase activity"/>
    <property type="evidence" value="ECO:0007669"/>
    <property type="project" value="TreeGrafter"/>
</dbReference>
<comment type="cofactor">
    <cofactor evidence="2">
        <name>Zn(2+)</name>
        <dbReference type="ChEBI" id="CHEBI:29105"/>
    </cofactor>
</comment>
<evidence type="ECO:0000256" key="7">
    <source>
        <dbReference type="ARBA" id="ARBA00022997"/>
    </source>
</evidence>
<dbReference type="InterPro" id="IPR001160">
    <property type="entry name" value="Peptidase_M20C"/>
</dbReference>
<gene>
    <name evidence="20" type="primary">pepD</name>
    <name evidence="20" type="ORF">IAB19_04525</name>
</gene>
<dbReference type="SUPFAM" id="SSF53187">
    <property type="entry name" value="Zn-dependent exopeptidases"/>
    <property type="match status" value="1"/>
</dbReference>
<evidence type="ECO:0000256" key="14">
    <source>
        <dbReference type="ARBA" id="ARBA00071271"/>
    </source>
</evidence>
<keyword evidence="5 20" id="KW-0378">Hydrolase</keyword>